<protein>
    <recommendedName>
        <fullName evidence="3">PH domain-containing protein</fullName>
    </recommendedName>
</protein>
<dbReference type="InterPro" id="IPR053005">
    <property type="entry name" value="Nuclear_Pos-Cytoskel_Interact"/>
</dbReference>
<feature type="region of interest" description="Disordered" evidence="2">
    <location>
        <begin position="318"/>
        <end position="396"/>
    </location>
</feature>
<feature type="domain" description="PH" evidence="3">
    <location>
        <begin position="1398"/>
        <end position="1509"/>
    </location>
</feature>
<dbReference type="Gene3D" id="1.10.287.1490">
    <property type="match status" value="1"/>
</dbReference>
<feature type="compositionally biased region" description="Pro residues" evidence="2">
    <location>
        <begin position="1249"/>
        <end position="1261"/>
    </location>
</feature>
<feature type="region of interest" description="Disordered" evidence="2">
    <location>
        <begin position="108"/>
        <end position="152"/>
    </location>
</feature>
<feature type="compositionally biased region" description="Pro residues" evidence="2">
    <location>
        <begin position="743"/>
        <end position="755"/>
    </location>
</feature>
<dbReference type="GO" id="GO:0015631">
    <property type="term" value="F:tubulin binding"/>
    <property type="evidence" value="ECO:0007669"/>
    <property type="project" value="TreeGrafter"/>
</dbReference>
<feature type="compositionally biased region" description="Polar residues" evidence="2">
    <location>
        <begin position="544"/>
        <end position="554"/>
    </location>
</feature>
<keyword evidence="5" id="KW-1185">Reference proteome</keyword>
<dbReference type="InterPro" id="IPR001849">
    <property type="entry name" value="PH_domain"/>
</dbReference>
<sequence>MATSSDGADADASSSMADSFSFRDSEGDMRELLQNLLDSKEKQLQQAGELGQQLLAQRVELEERIRQLQELDLEGDGSEDLRDHYRELADTIKSWDTENEQLSSIFVPKLPNGISTSPPAELSRGEVERTMERAKASANGTTAAQSSRRAKNAAHRADDVEFAFEIGSGLLSEVRRLQSLLAERDKNIQDMKEERDDLEKSIETLRNALQQQEQSSDKFREENWNLEVTLQELRAQLAESQANNQRLEGEQKRITKLLTTTREAVDQHKNEAERSQNAFQELKAKHETDVAQARRHAAALQRDKSDLQQTVDTLKAEVTKASKRLPRLPHTPNGALSSAAQTPAADEDDVFSVGSTNRKKMDTSALFPPEGFDNYDSSPEESPSKPFLAPNHPTNEIEALQQRLAHAQRQINTLKGSLQREKELRIEYKRRLDSTPNPKSDEDEEPEEAEAEEDPFPPVEGVKPKARVTPFRVGRSAKAARRGRGGTSLLQRLVAQSPGSDFGDEDDFDPSQESSPPPGQPLTLKSDEELDAAEDDDEQSELQRSPSARLSSKRTSVEGMDPAFANILRRPSSGRGGHGVSPLRHSVLSRSARGKPASRRNRGGAAFQEARPPSFAGEPEALGNELAQLGFSTLEDTFELPEPTKELVEMACQTESMEELPVPEVIVQSPTLPQIVPERPPVSEMGIQVDPEPVFVPSKSDASLQTEAAPAPPTPILTETAVQHEDLTPRPVLVSAGMSTDPLPEPEPVPVPEPVRVPVSTSSTQTEPEPEPVRAVLSTSSTQTEPHRLADVDVQTAPEVIAIKQDADIQTLEPVNEVKAAAEPVVIKSDADTQTPAIPETAAPVLAERLNADTQTPPPADLPAVSEVIVIRHDADTQTPAPASQSEAQIQTTVALTSEADVQVQSEMPTPRMPLRIRSFAESAAGDGDSTITRGLGRLIAQEYDDFDDAATEAGTITATETEDFTDARQTPLPTPTESTDDFHSIMTVTDNDFSESDEESIRASAMSSRQVSTSPTTSRLPSATPSTTQLLSTASATPARSYESVGVSAEFVEERVPEDTTVSTIIPPTPKPEVKEMSIQTDEWLPAPQPALPMPPSPAQPSSPSLFRVGPPSQQFQFISPPPSAGPTTSSQQFITSPSTTAAATAAATATTRDVPTSLIPSLIPRPRTSHSDRRQSIESTLSSARDEAVARSRTPSGVTSAVVDKSRPPMMMIPPPPRQPPPPNAMPPPTFIPEKRQHTTSMSSSDVPPPRPSSPPPPELIQRATTPTFGQVLSVPGVRPFGLRHHPSSVTSSQGSGIRQLPSTQSFRSGATGRPVQSSPSSVSQSIRERERREMSTTSLTSGGHSLDSQRSSVSSEHMDLDYDNTPQRAVNTPAPAPQDPAGGTTDPSIIHAITQTMIGEFLYKYTRKTIGKGHGERRHKRFFWVHPYTRTLYWSSADPGSSNVSESSAKSAYVEAVRSVLDPNPMPPGIYQYSVVVSTPQREMKFTAPTKERHDIWLGALQYLLTRPGPNAMGSPNNQANGLTSPVSLEAELPDSDGPQQRPSAFASPQSQRSVRTSRTGISADSWGSTPRGRRSASQLSHHRSTLGKRSGTPAAEYLRWNGPDAPYSPTRNFEHVPRADEGELDFELHDDTLSDEGYEGLENVRACCDGRHTVGRLGKDHHHHHHHHHNHPPPPPAPPQKVANNRIRDHLDPNPQDITRPTSPAWSFRSRAGSTHSTEGSGFFSRFGTRRSARPAAASEHAHR</sequence>
<dbReference type="GO" id="GO:0005543">
    <property type="term" value="F:phospholipid binding"/>
    <property type="evidence" value="ECO:0007669"/>
    <property type="project" value="InterPro"/>
</dbReference>
<feature type="compositionally biased region" description="Polar residues" evidence="2">
    <location>
        <begin position="1700"/>
        <end position="1709"/>
    </location>
</feature>
<dbReference type="SUPFAM" id="SSF50729">
    <property type="entry name" value="PH domain-like"/>
    <property type="match status" value="1"/>
</dbReference>
<keyword evidence="1" id="KW-0175">Coiled coil</keyword>
<dbReference type="PANTHER" id="PTHR28190:SF1">
    <property type="entry name" value="NUCLEAR MIGRATION PROTEIN NUM1"/>
    <property type="match status" value="1"/>
</dbReference>
<dbReference type="GO" id="GO:0005739">
    <property type="term" value="C:mitochondrion"/>
    <property type="evidence" value="ECO:0007669"/>
    <property type="project" value="TreeGrafter"/>
</dbReference>
<dbReference type="Pfam" id="PF12814">
    <property type="entry name" value="Mcp5_PH"/>
    <property type="match status" value="1"/>
</dbReference>
<feature type="compositionally biased region" description="Acidic residues" evidence="2">
    <location>
        <begin position="528"/>
        <end position="540"/>
    </location>
</feature>
<name>A0A9P3GPY5_9APHY</name>
<evidence type="ECO:0000313" key="5">
    <source>
        <dbReference type="Proteomes" id="UP000703269"/>
    </source>
</evidence>
<dbReference type="GO" id="GO:0000226">
    <property type="term" value="P:microtubule cytoskeleton organization"/>
    <property type="evidence" value="ECO:0007669"/>
    <property type="project" value="TreeGrafter"/>
</dbReference>
<feature type="region of interest" description="Disordered" evidence="2">
    <location>
        <begin position="692"/>
        <end position="787"/>
    </location>
</feature>
<feature type="compositionally biased region" description="Low complexity" evidence="2">
    <location>
        <begin position="1141"/>
        <end position="1153"/>
    </location>
</feature>
<feature type="compositionally biased region" description="Basic and acidic residues" evidence="2">
    <location>
        <begin position="123"/>
        <end position="135"/>
    </location>
</feature>
<feature type="compositionally biased region" description="Low complexity" evidence="2">
    <location>
        <begin position="1317"/>
        <end position="1328"/>
    </location>
</feature>
<gene>
    <name evidence="4" type="ORF">PsYK624_158540</name>
</gene>
<reference evidence="4 5" key="1">
    <citation type="submission" date="2021-08" db="EMBL/GenBank/DDBJ databases">
        <title>Draft Genome Sequence of Phanerochaete sordida strain YK-624.</title>
        <authorList>
            <person name="Mori T."/>
            <person name="Dohra H."/>
            <person name="Suzuki T."/>
            <person name="Kawagishi H."/>
            <person name="Hirai H."/>
        </authorList>
    </citation>
    <scope>NUCLEOTIDE SEQUENCE [LARGE SCALE GENOMIC DNA]</scope>
    <source>
        <strain evidence="4 5">YK-624</strain>
    </source>
</reference>
<feature type="compositionally biased region" description="Pro residues" evidence="2">
    <location>
        <begin position="1213"/>
        <end position="1233"/>
    </location>
</feature>
<feature type="region of interest" description="Disordered" evidence="2">
    <location>
        <begin position="1"/>
        <end position="24"/>
    </location>
</feature>
<dbReference type="GO" id="GO:0005938">
    <property type="term" value="C:cell cortex"/>
    <property type="evidence" value="ECO:0007669"/>
    <property type="project" value="InterPro"/>
</dbReference>
<dbReference type="InterPro" id="IPR024774">
    <property type="entry name" value="PH_dom-Mcp5-type"/>
</dbReference>
<evidence type="ECO:0000256" key="1">
    <source>
        <dbReference type="SAM" id="Coils"/>
    </source>
</evidence>
<feature type="compositionally biased region" description="Polar residues" evidence="2">
    <location>
        <begin position="1290"/>
        <end position="1311"/>
    </location>
</feature>
<dbReference type="OrthoDB" id="2149224at2759"/>
<feature type="compositionally biased region" description="Polar residues" evidence="2">
    <location>
        <begin position="1541"/>
        <end position="1572"/>
    </location>
</feature>
<feature type="compositionally biased region" description="Low complexity" evidence="2">
    <location>
        <begin position="1338"/>
        <end position="1351"/>
    </location>
</feature>
<evidence type="ECO:0000256" key="2">
    <source>
        <dbReference type="SAM" id="MobiDB-lite"/>
    </source>
</evidence>
<dbReference type="CDD" id="cd13365">
    <property type="entry name" value="PH_PLC_plant-like"/>
    <property type="match status" value="1"/>
</dbReference>
<dbReference type="SMART" id="SM00233">
    <property type="entry name" value="PH"/>
    <property type="match status" value="1"/>
</dbReference>
<feature type="compositionally biased region" description="Polar residues" evidence="2">
    <location>
        <begin position="1006"/>
        <end position="1020"/>
    </location>
</feature>
<feature type="coiled-coil region" evidence="1">
    <location>
        <begin position="30"/>
        <end position="71"/>
    </location>
</feature>
<feature type="compositionally biased region" description="Low complexity" evidence="2">
    <location>
        <begin position="1"/>
        <end position="20"/>
    </location>
</feature>
<dbReference type="Proteomes" id="UP000703269">
    <property type="component" value="Unassembled WGS sequence"/>
</dbReference>
<accession>A0A9P3GPY5</accession>
<dbReference type="PANTHER" id="PTHR28190">
    <property type="entry name" value="NUCLEAR MIGRATION PROTEIN NUM1"/>
    <property type="match status" value="1"/>
</dbReference>
<feature type="compositionally biased region" description="Basic residues" evidence="2">
    <location>
        <begin position="1663"/>
        <end position="1675"/>
    </location>
</feature>
<proteinExistence type="predicted"/>
<comment type="caution">
    <text evidence="4">The sequence shown here is derived from an EMBL/GenBank/DDBJ whole genome shotgun (WGS) entry which is preliminary data.</text>
</comment>
<feature type="compositionally biased region" description="Low complexity" evidence="2">
    <location>
        <begin position="1103"/>
        <end position="1120"/>
    </location>
</feature>
<evidence type="ECO:0000313" key="4">
    <source>
        <dbReference type="EMBL" id="GJE99587.1"/>
    </source>
</evidence>
<feature type="region of interest" description="Disordered" evidence="2">
    <location>
        <begin position="1532"/>
        <end position="1618"/>
    </location>
</feature>
<feature type="coiled-coil region" evidence="1">
    <location>
        <begin position="397"/>
        <end position="424"/>
    </location>
</feature>
<feature type="compositionally biased region" description="Basic residues" evidence="2">
    <location>
        <begin position="592"/>
        <end position="602"/>
    </location>
</feature>
<feature type="region of interest" description="Disordered" evidence="2">
    <location>
        <begin position="957"/>
        <end position="1389"/>
    </location>
</feature>
<dbReference type="PROSITE" id="PS50003">
    <property type="entry name" value="PH_DOMAIN"/>
    <property type="match status" value="1"/>
</dbReference>
<feature type="compositionally biased region" description="Polar residues" evidence="2">
    <location>
        <begin position="138"/>
        <end position="147"/>
    </location>
</feature>
<dbReference type="EMBL" id="BPQB01000113">
    <property type="protein sequence ID" value="GJE99587.1"/>
    <property type="molecule type" value="Genomic_DNA"/>
</dbReference>
<feature type="compositionally biased region" description="Acidic residues" evidence="2">
    <location>
        <begin position="441"/>
        <end position="455"/>
    </location>
</feature>
<dbReference type="GO" id="GO:0032065">
    <property type="term" value="P:maintenance of protein location in cell cortex"/>
    <property type="evidence" value="ECO:0007669"/>
    <property type="project" value="InterPro"/>
</dbReference>
<evidence type="ECO:0000259" key="3">
    <source>
        <dbReference type="PROSITE" id="PS50003"/>
    </source>
</evidence>
<organism evidence="4 5">
    <name type="scientific">Phanerochaete sordida</name>
    <dbReference type="NCBI Taxonomy" id="48140"/>
    <lineage>
        <taxon>Eukaryota</taxon>
        <taxon>Fungi</taxon>
        <taxon>Dikarya</taxon>
        <taxon>Basidiomycota</taxon>
        <taxon>Agaricomycotina</taxon>
        <taxon>Agaricomycetes</taxon>
        <taxon>Polyporales</taxon>
        <taxon>Phanerochaetaceae</taxon>
        <taxon>Phanerochaete</taxon>
    </lineage>
</organism>
<feature type="region of interest" description="Disordered" evidence="2">
    <location>
        <begin position="427"/>
        <end position="624"/>
    </location>
</feature>
<feature type="compositionally biased region" description="Low complexity" evidence="2">
    <location>
        <begin position="1021"/>
        <end position="1040"/>
    </location>
</feature>
<feature type="compositionally biased region" description="Pro residues" evidence="2">
    <location>
        <begin position="1088"/>
        <end position="1102"/>
    </location>
</feature>
<feature type="region of interest" description="Disordered" evidence="2">
    <location>
        <begin position="1660"/>
        <end position="1748"/>
    </location>
</feature>